<dbReference type="PANTHER" id="PTHR43592:SF24">
    <property type="entry name" value="CAAX AMINO TERMINAL PROTEASE FAMILY PROTEIN"/>
    <property type="match status" value="1"/>
</dbReference>
<accession>A0A6P5YEW0</accession>
<dbReference type="PANTHER" id="PTHR43592">
    <property type="entry name" value="CAAX AMINO TERMINAL PROTEASE"/>
    <property type="match status" value="1"/>
</dbReference>
<dbReference type="KEGG" id="dzi:111291493"/>
<name>A0A6P5YEW0_DURZI</name>
<gene>
    <name evidence="2" type="primary">LOC111291493</name>
</gene>
<dbReference type="Proteomes" id="UP000515121">
    <property type="component" value="Unplaced"/>
</dbReference>
<dbReference type="OrthoDB" id="10455253at2759"/>
<sequence>MDQGIQNLNLMEFVEYAMTMALKDLRKNAVVRLGKLSIQNSTCLWPWASKTAFWFIGSWMIPFATHMARFSKESLTFRGQALFGFVTDVTEGLVGIAILHRCLSQFHPLLSDWFKLA</sequence>
<proteinExistence type="predicted"/>
<reference evidence="2" key="1">
    <citation type="submission" date="2025-08" db="UniProtKB">
        <authorList>
            <consortium name="RefSeq"/>
        </authorList>
    </citation>
    <scope>IDENTIFICATION</scope>
    <source>
        <tissue evidence="2">Fruit stalk</tissue>
    </source>
</reference>
<keyword evidence="1" id="KW-1185">Reference proteome</keyword>
<organism evidence="1 2">
    <name type="scientific">Durio zibethinus</name>
    <name type="common">Durian</name>
    <dbReference type="NCBI Taxonomy" id="66656"/>
    <lineage>
        <taxon>Eukaryota</taxon>
        <taxon>Viridiplantae</taxon>
        <taxon>Streptophyta</taxon>
        <taxon>Embryophyta</taxon>
        <taxon>Tracheophyta</taxon>
        <taxon>Spermatophyta</taxon>
        <taxon>Magnoliopsida</taxon>
        <taxon>eudicotyledons</taxon>
        <taxon>Gunneridae</taxon>
        <taxon>Pentapetalae</taxon>
        <taxon>rosids</taxon>
        <taxon>malvids</taxon>
        <taxon>Malvales</taxon>
        <taxon>Malvaceae</taxon>
        <taxon>Helicteroideae</taxon>
        <taxon>Durio</taxon>
    </lineage>
</organism>
<dbReference type="GeneID" id="111291493"/>
<evidence type="ECO:0000313" key="1">
    <source>
        <dbReference type="Proteomes" id="UP000515121"/>
    </source>
</evidence>
<dbReference type="RefSeq" id="XP_022739054.1">
    <property type="nucleotide sequence ID" value="XM_022883319.1"/>
</dbReference>
<protein>
    <submittedName>
        <fullName evidence="2">Uncharacterized protein LOC111291493</fullName>
    </submittedName>
</protein>
<dbReference type="AlphaFoldDB" id="A0A6P5YEW0"/>
<evidence type="ECO:0000313" key="2">
    <source>
        <dbReference type="RefSeq" id="XP_022739054.1"/>
    </source>
</evidence>